<sequence length="128" mass="14505">MDRNIPSGPCDRLAWCRIRHLTTETSREHISEKMDFSTPTHVLTLVCRQEEHRHAQPAEPSIRITYGPTISNLRPAWLDLALSEADYLAELLGQLAFHNPAGLIEALHSLSNACKGKEQNWHQQRTSA</sequence>
<name>A0A1I0FMC3_9ACTN</name>
<dbReference type="RefSeq" id="WP_143082211.1">
    <property type="nucleotide sequence ID" value="NZ_FOHX01000003.1"/>
</dbReference>
<accession>A0A1I0FMC3</accession>
<gene>
    <name evidence="1" type="ORF">SAMN05421811_103532</name>
</gene>
<protein>
    <submittedName>
        <fullName evidence="1">Uncharacterized protein</fullName>
    </submittedName>
</protein>
<reference evidence="1 2" key="1">
    <citation type="submission" date="2016-10" db="EMBL/GenBank/DDBJ databases">
        <authorList>
            <person name="de Groot N.N."/>
        </authorList>
    </citation>
    <scope>NUCLEOTIDE SEQUENCE [LARGE SCALE GENOMIC DNA]</scope>
    <source>
        <strain evidence="1 2">CGMCC 4.5598</strain>
    </source>
</reference>
<dbReference type="Proteomes" id="UP000199361">
    <property type="component" value="Unassembled WGS sequence"/>
</dbReference>
<keyword evidence="2" id="KW-1185">Reference proteome</keyword>
<proteinExistence type="predicted"/>
<dbReference type="AlphaFoldDB" id="A0A1I0FMC3"/>
<dbReference type="EMBL" id="FOHX01000003">
    <property type="protein sequence ID" value="SET59388.1"/>
    <property type="molecule type" value="Genomic_DNA"/>
</dbReference>
<dbReference type="OrthoDB" id="9840594at2"/>
<evidence type="ECO:0000313" key="2">
    <source>
        <dbReference type="Proteomes" id="UP000199361"/>
    </source>
</evidence>
<evidence type="ECO:0000313" key="1">
    <source>
        <dbReference type="EMBL" id="SET59388.1"/>
    </source>
</evidence>
<dbReference type="STRING" id="568860.SAMN05421811_103532"/>
<organism evidence="1 2">
    <name type="scientific">Nonomuraea wenchangensis</name>
    <dbReference type="NCBI Taxonomy" id="568860"/>
    <lineage>
        <taxon>Bacteria</taxon>
        <taxon>Bacillati</taxon>
        <taxon>Actinomycetota</taxon>
        <taxon>Actinomycetes</taxon>
        <taxon>Streptosporangiales</taxon>
        <taxon>Streptosporangiaceae</taxon>
        <taxon>Nonomuraea</taxon>
    </lineage>
</organism>